<evidence type="ECO:0000256" key="2">
    <source>
        <dbReference type="ARBA" id="ARBA00004870"/>
    </source>
</evidence>
<sequence>MKAPAFWQIYPPTFMAKLLHPLSYITHNITRYRLSKPRWKASVPVICCGNLSVGGTGKTTLALDLGQYYQQQGIKIAFLTRGYKRKKTCSNPILVDPNYHTVHDVGDEALLLAQIAPTWVASNRALSAQTAIKHGAQMLIMDDGFQNPSLYQDLPLLIIDGGAGLGNHMAMPAGPLREALQDGLLRAKACILIGDDQYQIRSILPQSLPVFQAYLEMNPEIHTLAGQQVIAFAGIGRPDKFFQSLQDNKLRLFKTFSFPDHYHYQDKDIYILNNLRNRYNDISIVTTPKDYVKLPKTLQSNVIPLGVHLRWEDPMALQRLQALLNTTLVQDAGG</sequence>
<dbReference type="PANTHER" id="PTHR42724">
    <property type="entry name" value="TETRAACYLDISACCHARIDE 4'-KINASE"/>
    <property type="match status" value="1"/>
</dbReference>
<evidence type="ECO:0000256" key="12">
    <source>
        <dbReference type="ARBA" id="ARBA00029757"/>
    </source>
</evidence>
<reference evidence="14" key="1">
    <citation type="submission" date="2023-05" db="EMBL/GenBank/DDBJ databases">
        <title>Whole genome sequence of Commensalibacter sp.</title>
        <authorList>
            <person name="Charoenyingcharoen P."/>
            <person name="Yukphan P."/>
        </authorList>
    </citation>
    <scope>NUCLEOTIDE SEQUENCE</scope>
    <source>
        <strain evidence="14">TBRC 16381</strain>
    </source>
</reference>
<dbReference type="SUPFAM" id="SSF52540">
    <property type="entry name" value="P-loop containing nucleoside triphosphate hydrolases"/>
    <property type="match status" value="1"/>
</dbReference>
<dbReference type="EC" id="2.7.1.130" evidence="3 13"/>
<evidence type="ECO:0000313" key="14">
    <source>
        <dbReference type="EMBL" id="MDI2091264.1"/>
    </source>
</evidence>
<evidence type="ECO:0000256" key="5">
    <source>
        <dbReference type="ARBA" id="ARBA00022516"/>
    </source>
</evidence>
<accession>A0ABT6Q2A9</accession>
<evidence type="ECO:0000256" key="13">
    <source>
        <dbReference type="HAMAP-Rule" id="MF_00409"/>
    </source>
</evidence>
<evidence type="ECO:0000256" key="6">
    <source>
        <dbReference type="ARBA" id="ARBA00022556"/>
    </source>
</evidence>
<dbReference type="GO" id="GO:0009029">
    <property type="term" value="F:lipid-A 4'-kinase activity"/>
    <property type="evidence" value="ECO:0007669"/>
    <property type="project" value="UniProtKB-EC"/>
</dbReference>
<keyword evidence="7 13" id="KW-0808">Transferase</keyword>
<dbReference type="Pfam" id="PF02606">
    <property type="entry name" value="LpxK"/>
    <property type="match status" value="1"/>
</dbReference>
<feature type="binding site" evidence="13">
    <location>
        <begin position="52"/>
        <end position="59"/>
    </location>
    <ligand>
        <name>ATP</name>
        <dbReference type="ChEBI" id="CHEBI:30616"/>
    </ligand>
</feature>
<keyword evidence="11 13" id="KW-0443">Lipid metabolism</keyword>
<evidence type="ECO:0000256" key="7">
    <source>
        <dbReference type="ARBA" id="ARBA00022679"/>
    </source>
</evidence>
<name>A0ABT6Q2A9_9PROT</name>
<keyword evidence="6 13" id="KW-0441">Lipid A biosynthesis</keyword>
<proteinExistence type="inferred from homology"/>
<keyword evidence="8 13" id="KW-0547">Nucleotide-binding</keyword>
<comment type="caution">
    <text evidence="14">The sequence shown here is derived from an EMBL/GenBank/DDBJ whole genome shotgun (WGS) entry which is preliminary data.</text>
</comment>
<dbReference type="RefSeq" id="WP_281448360.1">
    <property type="nucleotide sequence ID" value="NZ_JASBAO010000001.1"/>
</dbReference>
<evidence type="ECO:0000256" key="8">
    <source>
        <dbReference type="ARBA" id="ARBA00022741"/>
    </source>
</evidence>
<evidence type="ECO:0000256" key="1">
    <source>
        <dbReference type="ARBA" id="ARBA00002274"/>
    </source>
</evidence>
<dbReference type="InterPro" id="IPR003758">
    <property type="entry name" value="LpxK"/>
</dbReference>
<evidence type="ECO:0000256" key="4">
    <source>
        <dbReference type="ARBA" id="ARBA00016436"/>
    </source>
</evidence>
<comment type="function">
    <text evidence="1 13">Transfers the gamma-phosphate of ATP to the 4'-position of a tetraacyldisaccharide 1-phosphate intermediate (termed DS-1-P) to form tetraacyldisaccharide 1,4'-bis-phosphate (lipid IVA).</text>
</comment>
<evidence type="ECO:0000256" key="11">
    <source>
        <dbReference type="ARBA" id="ARBA00023098"/>
    </source>
</evidence>
<evidence type="ECO:0000256" key="10">
    <source>
        <dbReference type="ARBA" id="ARBA00022840"/>
    </source>
</evidence>
<dbReference type="EMBL" id="JASBAO010000001">
    <property type="protein sequence ID" value="MDI2091264.1"/>
    <property type="molecule type" value="Genomic_DNA"/>
</dbReference>
<keyword evidence="10 13" id="KW-0067">ATP-binding</keyword>
<dbReference type="Proteomes" id="UP001431634">
    <property type="component" value="Unassembled WGS sequence"/>
</dbReference>
<dbReference type="InterPro" id="IPR027417">
    <property type="entry name" value="P-loop_NTPase"/>
</dbReference>
<organism evidence="14 15">
    <name type="scientific">Commensalibacter oyaizuii</name>
    <dbReference type="NCBI Taxonomy" id="3043873"/>
    <lineage>
        <taxon>Bacteria</taxon>
        <taxon>Pseudomonadati</taxon>
        <taxon>Pseudomonadota</taxon>
        <taxon>Alphaproteobacteria</taxon>
        <taxon>Acetobacterales</taxon>
        <taxon>Acetobacteraceae</taxon>
    </lineage>
</organism>
<keyword evidence="9 13" id="KW-0418">Kinase</keyword>
<evidence type="ECO:0000256" key="3">
    <source>
        <dbReference type="ARBA" id="ARBA00012071"/>
    </source>
</evidence>
<keyword evidence="5 13" id="KW-0444">Lipid biosynthesis</keyword>
<protein>
    <recommendedName>
        <fullName evidence="4 13">Tetraacyldisaccharide 4'-kinase</fullName>
        <ecNumber evidence="3 13">2.7.1.130</ecNumber>
    </recommendedName>
    <alternativeName>
        <fullName evidence="12 13">Lipid A 4'-kinase</fullName>
    </alternativeName>
</protein>
<gene>
    <name evidence="13 14" type="primary">lpxK</name>
    <name evidence="14" type="ORF">QJV27_07760</name>
</gene>
<dbReference type="PANTHER" id="PTHR42724:SF1">
    <property type="entry name" value="TETRAACYLDISACCHARIDE 4'-KINASE, MITOCHONDRIAL-RELATED"/>
    <property type="match status" value="1"/>
</dbReference>
<dbReference type="NCBIfam" id="TIGR00682">
    <property type="entry name" value="lpxK"/>
    <property type="match status" value="1"/>
</dbReference>
<evidence type="ECO:0000256" key="9">
    <source>
        <dbReference type="ARBA" id="ARBA00022777"/>
    </source>
</evidence>
<comment type="similarity">
    <text evidence="13">Belongs to the LpxK family.</text>
</comment>
<comment type="catalytic activity">
    <reaction evidence="13">
        <text>a lipid A disaccharide + ATP = a lipid IVA + ADP + H(+)</text>
        <dbReference type="Rhea" id="RHEA:67840"/>
        <dbReference type="ChEBI" id="CHEBI:15378"/>
        <dbReference type="ChEBI" id="CHEBI:30616"/>
        <dbReference type="ChEBI" id="CHEBI:176343"/>
        <dbReference type="ChEBI" id="CHEBI:176425"/>
        <dbReference type="ChEBI" id="CHEBI:456216"/>
        <dbReference type="EC" id="2.7.1.130"/>
    </reaction>
</comment>
<keyword evidence="15" id="KW-1185">Reference proteome</keyword>
<dbReference type="HAMAP" id="MF_00409">
    <property type="entry name" value="LpxK"/>
    <property type="match status" value="1"/>
</dbReference>
<evidence type="ECO:0000313" key="15">
    <source>
        <dbReference type="Proteomes" id="UP001431634"/>
    </source>
</evidence>
<comment type="pathway">
    <text evidence="2 13">Glycolipid biosynthesis; lipid IV(A) biosynthesis; lipid IV(A) from (3R)-3-hydroxytetradecanoyl-[acyl-carrier-protein] and UDP-N-acetyl-alpha-D-glucosamine: step 6/6.</text>
</comment>